<sequence>MAIVTDLETVHREVTDIMKRHYGDRLAKILLFGSYARGDFHEESDVDYLVLLDEENVSPFKEVTTTAADRNAFYLETSITISAVVVSLGQFLTSNRIFFREVKRDGKCIYERGFETILA</sequence>
<dbReference type="RefSeq" id="WP_124909881.1">
    <property type="nucleotide sequence ID" value="NZ_RQJP01000006.1"/>
</dbReference>
<evidence type="ECO:0000313" key="3">
    <source>
        <dbReference type="Proteomes" id="UP000274271"/>
    </source>
</evidence>
<dbReference type="SUPFAM" id="SSF81301">
    <property type="entry name" value="Nucleotidyltransferase"/>
    <property type="match status" value="1"/>
</dbReference>
<proteinExistence type="predicted"/>
<dbReference type="PANTHER" id="PTHR33933:SF1">
    <property type="entry name" value="PROTEIN ADENYLYLTRANSFERASE MNTA-RELATED"/>
    <property type="match status" value="1"/>
</dbReference>
<dbReference type="PANTHER" id="PTHR33933">
    <property type="entry name" value="NUCLEOTIDYLTRANSFERASE"/>
    <property type="match status" value="1"/>
</dbReference>
<dbReference type="InterPro" id="IPR043519">
    <property type="entry name" value="NT_sf"/>
</dbReference>
<reference evidence="2 3" key="1">
    <citation type="submission" date="2018-11" db="EMBL/GenBank/DDBJ databases">
        <authorList>
            <person name="Zhou Z."/>
            <person name="Wang G."/>
        </authorList>
    </citation>
    <scope>NUCLEOTIDE SEQUENCE [LARGE SCALE GENOMIC DNA]</scope>
    <source>
        <strain evidence="2 3">KCTC42998</strain>
    </source>
</reference>
<accession>A0A3P1CC04</accession>
<gene>
    <name evidence="2" type="ORF">EHT87_26940</name>
</gene>
<dbReference type="CDD" id="cd05403">
    <property type="entry name" value="NT_KNTase_like"/>
    <property type="match status" value="1"/>
</dbReference>
<keyword evidence="3" id="KW-1185">Reference proteome</keyword>
<feature type="domain" description="Polymerase nucleotidyl transferase" evidence="1">
    <location>
        <begin position="12"/>
        <end position="61"/>
    </location>
</feature>
<dbReference type="OrthoDB" id="1321649at2"/>
<dbReference type="Pfam" id="PF01909">
    <property type="entry name" value="NTP_transf_2"/>
    <property type="match status" value="1"/>
</dbReference>
<name>A0A3P1CC04_9BACT</name>
<evidence type="ECO:0000313" key="2">
    <source>
        <dbReference type="EMBL" id="RRB10788.1"/>
    </source>
</evidence>
<organism evidence="2 3">
    <name type="scientific">Larkinella knui</name>
    <dbReference type="NCBI Taxonomy" id="2025310"/>
    <lineage>
        <taxon>Bacteria</taxon>
        <taxon>Pseudomonadati</taxon>
        <taxon>Bacteroidota</taxon>
        <taxon>Cytophagia</taxon>
        <taxon>Cytophagales</taxon>
        <taxon>Spirosomataceae</taxon>
        <taxon>Larkinella</taxon>
    </lineage>
</organism>
<dbReference type="Proteomes" id="UP000274271">
    <property type="component" value="Unassembled WGS sequence"/>
</dbReference>
<comment type="caution">
    <text evidence="2">The sequence shown here is derived from an EMBL/GenBank/DDBJ whole genome shotgun (WGS) entry which is preliminary data.</text>
</comment>
<dbReference type="AlphaFoldDB" id="A0A3P1CC04"/>
<keyword evidence="2" id="KW-0808">Transferase</keyword>
<evidence type="ECO:0000259" key="1">
    <source>
        <dbReference type="Pfam" id="PF01909"/>
    </source>
</evidence>
<dbReference type="InterPro" id="IPR002934">
    <property type="entry name" value="Polymerase_NTP_transf_dom"/>
</dbReference>
<dbReference type="InterPro" id="IPR052548">
    <property type="entry name" value="Type_VII_TA_antitoxin"/>
</dbReference>
<dbReference type="GO" id="GO:0016779">
    <property type="term" value="F:nucleotidyltransferase activity"/>
    <property type="evidence" value="ECO:0007669"/>
    <property type="project" value="InterPro"/>
</dbReference>
<dbReference type="EMBL" id="RQJP01000006">
    <property type="protein sequence ID" value="RRB10788.1"/>
    <property type="molecule type" value="Genomic_DNA"/>
</dbReference>
<dbReference type="Gene3D" id="3.30.460.10">
    <property type="entry name" value="Beta Polymerase, domain 2"/>
    <property type="match status" value="1"/>
</dbReference>
<protein>
    <submittedName>
        <fullName evidence="2">Nucleotidyltransferase domain-containing protein</fullName>
    </submittedName>
</protein>